<dbReference type="SUPFAM" id="SSF51182">
    <property type="entry name" value="RmlC-like cupins"/>
    <property type="match status" value="1"/>
</dbReference>
<dbReference type="RefSeq" id="WP_160823141.1">
    <property type="nucleotide sequence ID" value="NZ_JBHSXE010000001.1"/>
</dbReference>
<feature type="compositionally biased region" description="Polar residues" evidence="1">
    <location>
        <begin position="14"/>
        <end position="27"/>
    </location>
</feature>
<protein>
    <submittedName>
        <fullName evidence="3">Cupin domain-containing protein</fullName>
    </submittedName>
</protein>
<dbReference type="Pfam" id="PF07883">
    <property type="entry name" value="Cupin_2"/>
    <property type="match status" value="1"/>
</dbReference>
<gene>
    <name evidence="3" type="ORF">ACFQKB_40260</name>
</gene>
<accession>A0ABW2CYL8</accession>
<evidence type="ECO:0000313" key="4">
    <source>
        <dbReference type="Proteomes" id="UP001596380"/>
    </source>
</evidence>
<evidence type="ECO:0000256" key="1">
    <source>
        <dbReference type="SAM" id="MobiDB-lite"/>
    </source>
</evidence>
<comment type="caution">
    <text evidence="3">The sequence shown here is derived from an EMBL/GenBank/DDBJ whole genome shotgun (WGS) entry which is preliminary data.</text>
</comment>
<feature type="region of interest" description="Disordered" evidence="1">
    <location>
        <begin position="1"/>
        <end position="29"/>
    </location>
</feature>
<dbReference type="InterPro" id="IPR013096">
    <property type="entry name" value="Cupin_2"/>
</dbReference>
<dbReference type="EMBL" id="JBHSXS010000047">
    <property type="protein sequence ID" value="MFC6886050.1"/>
    <property type="molecule type" value="Genomic_DNA"/>
</dbReference>
<name>A0ABW2CYL8_9ACTN</name>
<evidence type="ECO:0000259" key="2">
    <source>
        <dbReference type="Pfam" id="PF07883"/>
    </source>
</evidence>
<evidence type="ECO:0000313" key="3">
    <source>
        <dbReference type="EMBL" id="MFC6886050.1"/>
    </source>
</evidence>
<dbReference type="InterPro" id="IPR011051">
    <property type="entry name" value="RmlC_Cupin_sf"/>
</dbReference>
<dbReference type="InterPro" id="IPR014710">
    <property type="entry name" value="RmlC-like_jellyroll"/>
</dbReference>
<dbReference type="Proteomes" id="UP001596380">
    <property type="component" value="Unassembled WGS sequence"/>
</dbReference>
<proteinExistence type="predicted"/>
<reference evidence="4" key="1">
    <citation type="journal article" date="2019" name="Int. J. Syst. Evol. Microbiol.">
        <title>The Global Catalogue of Microorganisms (GCM) 10K type strain sequencing project: providing services to taxonomists for standard genome sequencing and annotation.</title>
        <authorList>
            <consortium name="The Broad Institute Genomics Platform"/>
            <consortium name="The Broad Institute Genome Sequencing Center for Infectious Disease"/>
            <person name="Wu L."/>
            <person name="Ma J."/>
        </authorList>
    </citation>
    <scope>NUCLEOTIDE SEQUENCE [LARGE SCALE GENOMIC DNA]</scope>
    <source>
        <strain evidence="4">JCM 3369</strain>
    </source>
</reference>
<feature type="domain" description="Cupin type-2" evidence="2">
    <location>
        <begin position="36"/>
        <end position="94"/>
    </location>
</feature>
<organism evidence="3 4">
    <name type="scientific">Actinomadura yumaensis</name>
    <dbReference type="NCBI Taxonomy" id="111807"/>
    <lineage>
        <taxon>Bacteria</taxon>
        <taxon>Bacillati</taxon>
        <taxon>Actinomycetota</taxon>
        <taxon>Actinomycetes</taxon>
        <taxon>Streptosporangiales</taxon>
        <taxon>Thermomonosporaceae</taxon>
        <taxon>Actinomadura</taxon>
    </lineage>
</organism>
<dbReference type="Gene3D" id="2.60.120.10">
    <property type="entry name" value="Jelly Rolls"/>
    <property type="match status" value="1"/>
</dbReference>
<sequence>MTLIKNADSRRTETPNGVMTTLASPTQGGAGTALWRVDMAAGRQGPPHAFDTEQVWTCLEGGATVELDGAALTVAPGDTVVFPADAPRQVTADPEKGFVAVVSAPAGTEAYNPGGVSDPDACELAPKATERLVPLWAR</sequence>
<keyword evidence="4" id="KW-1185">Reference proteome</keyword>